<dbReference type="KEGG" id="blep:AL038_16315"/>
<dbReference type="InterPro" id="IPR013783">
    <property type="entry name" value="Ig-like_fold"/>
</dbReference>
<accession>A0A2N9YDS7</accession>
<sequence length="280" mass="30954">MRIFNVWQWGVWCFICGLQPLVTAQEAIAPETTDSLETVAWSHARTVLFGSRPIETTQDLIKLDAPYRAEDAAIVPITIKSGIPQNSAHYIQQIYLFIDNNPVPLAAKFILTPDSGLADISTRVRVDSYTPMRVIAELNDGQLFMDSRYVKASGGCSAPVEKDQAAAQARLGKMRLKIVDEASAKQPLLAQLMISHPNNSGLQMDQVSRLYVPAHFVKEIKVRFNDTLIMSAETDISISTDPSFRFYVRPTGATSGTLTAEVLDSTGARFTTSQQLKYNP</sequence>
<feature type="domain" description="Sulphur oxidation protein SoxZ" evidence="1">
    <location>
        <begin position="180"/>
        <end position="274"/>
    </location>
</feature>
<evidence type="ECO:0000259" key="1">
    <source>
        <dbReference type="Pfam" id="PF08770"/>
    </source>
</evidence>
<dbReference type="Gene3D" id="2.60.40.2470">
    <property type="entry name" value="SoxY domain"/>
    <property type="match status" value="1"/>
</dbReference>
<feature type="domain" description="Ig-like SoxY" evidence="2">
    <location>
        <begin position="48"/>
        <end position="156"/>
    </location>
</feature>
<name>A0A2N9YDS7_9GAMM</name>
<dbReference type="InterPro" id="IPR032711">
    <property type="entry name" value="SoxY"/>
</dbReference>
<dbReference type="InterPro" id="IPR014756">
    <property type="entry name" value="Ig_E-set"/>
</dbReference>
<dbReference type="InterPro" id="IPR038162">
    <property type="entry name" value="SoxY_sf"/>
</dbReference>
<dbReference type="Proteomes" id="UP000234271">
    <property type="component" value="Chromosome"/>
</dbReference>
<proteinExistence type="predicted"/>
<dbReference type="Gene3D" id="2.60.40.10">
    <property type="entry name" value="Immunoglobulins"/>
    <property type="match status" value="1"/>
</dbReference>
<reference evidence="4" key="1">
    <citation type="submission" date="2016-12" db="EMBL/GenBank/DDBJ databases">
        <title>Complete Genome Sequence of Beggiatoa leptomitiformis D-401.</title>
        <authorList>
            <person name="Fomenkov A."/>
            <person name="Vincze T."/>
            <person name="Grabovich M."/>
            <person name="Anton B.P."/>
            <person name="Dubinina G."/>
            <person name="Orlova M."/>
            <person name="Belousova E."/>
            <person name="Roberts R.J."/>
        </authorList>
    </citation>
    <scope>NUCLEOTIDE SEQUENCE [LARGE SCALE GENOMIC DNA]</scope>
    <source>
        <strain evidence="4">D-401</strain>
    </source>
</reference>
<dbReference type="SUPFAM" id="SSF81296">
    <property type="entry name" value="E set domains"/>
    <property type="match status" value="1"/>
</dbReference>
<keyword evidence="4" id="KW-1185">Reference proteome</keyword>
<dbReference type="AlphaFoldDB" id="A0A2N9YDS7"/>
<dbReference type="InterPro" id="IPR030831">
    <property type="entry name" value="Fuse-rel_SoxYZ"/>
</dbReference>
<dbReference type="OrthoDB" id="8538315at2"/>
<dbReference type="Pfam" id="PF13501">
    <property type="entry name" value="SoxY"/>
    <property type="match status" value="1"/>
</dbReference>
<evidence type="ECO:0000259" key="2">
    <source>
        <dbReference type="Pfam" id="PF13501"/>
    </source>
</evidence>
<dbReference type="RefSeq" id="WP_062154623.1">
    <property type="nucleotide sequence ID" value="NZ_CP012373.2"/>
</dbReference>
<gene>
    <name evidence="3" type="ORF">BLE401_07930</name>
</gene>
<organism evidence="3 4">
    <name type="scientific">Beggiatoa leptomitoformis</name>
    <dbReference type="NCBI Taxonomy" id="288004"/>
    <lineage>
        <taxon>Bacteria</taxon>
        <taxon>Pseudomonadati</taxon>
        <taxon>Pseudomonadota</taxon>
        <taxon>Gammaproteobacteria</taxon>
        <taxon>Thiotrichales</taxon>
        <taxon>Thiotrichaceae</taxon>
        <taxon>Beggiatoa</taxon>
    </lineage>
</organism>
<evidence type="ECO:0000313" key="3">
    <source>
        <dbReference type="EMBL" id="AUI68641.1"/>
    </source>
</evidence>
<evidence type="ECO:0000313" key="4">
    <source>
        <dbReference type="Proteomes" id="UP000234271"/>
    </source>
</evidence>
<protein>
    <submittedName>
        <fullName evidence="3">Quinoprotein dehydrogenase-associated SoxYZ-like carrier</fullName>
    </submittedName>
</protein>
<dbReference type="InterPro" id="IPR014880">
    <property type="entry name" value="SoxZ_dom"/>
</dbReference>
<dbReference type="STRING" id="288004.AL038_16315"/>
<dbReference type="EMBL" id="CP018889">
    <property type="protein sequence ID" value="AUI68641.1"/>
    <property type="molecule type" value="Genomic_DNA"/>
</dbReference>
<dbReference type="NCBIfam" id="TIGR04557">
    <property type="entry name" value="fuse_rel_SoxYZ"/>
    <property type="match status" value="1"/>
</dbReference>
<dbReference type="Pfam" id="PF08770">
    <property type="entry name" value="SoxZ"/>
    <property type="match status" value="1"/>
</dbReference>